<dbReference type="InterPro" id="IPR003615">
    <property type="entry name" value="HNH_nuc"/>
</dbReference>
<evidence type="ECO:0000256" key="2">
    <source>
        <dbReference type="SAM" id="MobiDB-lite"/>
    </source>
</evidence>
<feature type="region of interest" description="Disordered" evidence="2">
    <location>
        <begin position="320"/>
        <end position="366"/>
    </location>
</feature>
<comment type="similarity">
    <text evidence="1">Belongs to the Rv1128c/1148c/1588c/1702c/1945/3466 family.</text>
</comment>
<dbReference type="SMART" id="SM00507">
    <property type="entry name" value="HNHc"/>
    <property type="match status" value="1"/>
</dbReference>
<sequence>MPTSTPTTTPAGELSLPDLESELLGLAGHIAAAECRFLRLLAEFDDRGGWCGVGVRSCAHWLTWRAGMSLRTATEHLRVAHALTRLPRITEAFAAGRISYSKVRAVTRLVGADDAVLDRMAAAAPPATATEPLRRPGRDPDDDSGGASVDCASRGGPDDTVRGAGDASDTGTDRSAGDVDGPGTGAGSDLSDAGRTDRATTSPAGRGDTGARDGTGSRSVAVAAPEPLGDTEPDDPPLAAAGPDAEQVLLDLALGGTASHVETVVRAVRRRCAPPRDVAARRGVSWHHDVDGSLVVRARLTPEDGALLVAAIEAGVATARPAPAGHTAPPGDEDTDDPAAREGRRSGWDGPDPHEQARRTEEQTPGAVVDTLAARRADALLDLVVRGPGAAGAAVVERGAARVTVVVDAGTGTARLAGGPEIAASTAERLACDARARVLLTDRAANRMYLGRSRRLASPAQIAALTADGGGCCRFPGCHHTRHLHAHHVRHWLRGGPTDVDNLVLLCSFHHRLVHDHGYLVLRPPGEDWLFHRPDGTAVEATGRPLDGSAESLVERNTRARLRIDRSTLTPDWYGDRLDPEPILDALLPPGTTAAAA</sequence>
<feature type="domain" description="HNH nuclease" evidence="3">
    <location>
        <begin position="459"/>
        <end position="512"/>
    </location>
</feature>
<dbReference type="InterPro" id="IPR002711">
    <property type="entry name" value="HNH"/>
</dbReference>
<feature type="compositionally biased region" description="Basic and acidic residues" evidence="2">
    <location>
        <begin position="338"/>
        <end position="362"/>
    </location>
</feature>
<evidence type="ECO:0000256" key="1">
    <source>
        <dbReference type="ARBA" id="ARBA00023450"/>
    </source>
</evidence>
<dbReference type="GO" id="GO:0004519">
    <property type="term" value="F:endonuclease activity"/>
    <property type="evidence" value="ECO:0007669"/>
    <property type="project" value="InterPro"/>
</dbReference>
<dbReference type="EMBL" id="JACCCZ010000001">
    <property type="protein sequence ID" value="NYG03256.1"/>
    <property type="molecule type" value="Genomic_DNA"/>
</dbReference>
<evidence type="ECO:0000313" key="5">
    <source>
        <dbReference type="Proteomes" id="UP000549695"/>
    </source>
</evidence>
<protein>
    <recommendedName>
        <fullName evidence="3">HNH nuclease domain-containing protein</fullName>
    </recommendedName>
</protein>
<dbReference type="Pfam" id="PF02720">
    <property type="entry name" value="DUF222"/>
    <property type="match status" value="2"/>
</dbReference>
<dbReference type="GO" id="GO:0008270">
    <property type="term" value="F:zinc ion binding"/>
    <property type="evidence" value="ECO:0007669"/>
    <property type="project" value="InterPro"/>
</dbReference>
<organism evidence="4 5">
    <name type="scientific">Pseudonocardia alni</name>
    <name type="common">Amycolata alni</name>
    <dbReference type="NCBI Taxonomy" id="33907"/>
    <lineage>
        <taxon>Bacteria</taxon>
        <taxon>Bacillati</taxon>
        <taxon>Actinomycetota</taxon>
        <taxon>Actinomycetes</taxon>
        <taxon>Pseudonocardiales</taxon>
        <taxon>Pseudonocardiaceae</taxon>
        <taxon>Pseudonocardia</taxon>
    </lineage>
</organism>
<proteinExistence type="inferred from homology"/>
<accession>A0A852WBS8</accession>
<evidence type="ECO:0000259" key="3">
    <source>
        <dbReference type="SMART" id="SM00507"/>
    </source>
</evidence>
<dbReference type="GeneID" id="98053256"/>
<dbReference type="CDD" id="cd00085">
    <property type="entry name" value="HNHc"/>
    <property type="match status" value="1"/>
</dbReference>
<dbReference type="RefSeq" id="WP_179761690.1">
    <property type="nucleotide sequence ID" value="NZ_BAAAJZ010000003.1"/>
</dbReference>
<reference evidence="4 5" key="1">
    <citation type="submission" date="2020-07" db="EMBL/GenBank/DDBJ databases">
        <title>Sequencing the genomes of 1000 actinobacteria strains.</title>
        <authorList>
            <person name="Klenk H.-P."/>
        </authorList>
    </citation>
    <scope>NUCLEOTIDE SEQUENCE [LARGE SCALE GENOMIC DNA]</scope>
    <source>
        <strain evidence="4 5">DSM 44749</strain>
    </source>
</reference>
<name>A0A852WBS8_PSEA5</name>
<comment type="caution">
    <text evidence="4">The sequence shown here is derived from an EMBL/GenBank/DDBJ whole genome shotgun (WGS) entry which is preliminary data.</text>
</comment>
<dbReference type="InterPro" id="IPR003870">
    <property type="entry name" value="DUF222"/>
</dbReference>
<dbReference type="Pfam" id="PF01844">
    <property type="entry name" value="HNH"/>
    <property type="match status" value="1"/>
</dbReference>
<dbReference type="Gene3D" id="1.10.30.50">
    <property type="match status" value="1"/>
</dbReference>
<dbReference type="GO" id="GO:0003676">
    <property type="term" value="F:nucleic acid binding"/>
    <property type="evidence" value="ECO:0007669"/>
    <property type="project" value="InterPro"/>
</dbReference>
<dbReference type="Proteomes" id="UP000549695">
    <property type="component" value="Unassembled WGS sequence"/>
</dbReference>
<dbReference type="AlphaFoldDB" id="A0A852WBS8"/>
<evidence type="ECO:0000313" key="4">
    <source>
        <dbReference type="EMBL" id="NYG03256.1"/>
    </source>
</evidence>
<feature type="region of interest" description="Disordered" evidence="2">
    <location>
        <begin position="123"/>
        <end position="242"/>
    </location>
</feature>
<keyword evidence="5" id="KW-1185">Reference proteome</keyword>
<gene>
    <name evidence="4" type="ORF">HDA37_003541</name>
</gene>